<proteinExistence type="predicted"/>
<name>A0A8S4RLE6_9NEOP</name>
<dbReference type="AlphaFoldDB" id="A0A8S4RLE6"/>
<feature type="chain" id="PRO_5035822691" evidence="2">
    <location>
        <begin position="20"/>
        <end position="134"/>
    </location>
</feature>
<dbReference type="EMBL" id="CAKXAJ010025272">
    <property type="protein sequence ID" value="CAH2237522.1"/>
    <property type="molecule type" value="Genomic_DNA"/>
</dbReference>
<protein>
    <submittedName>
        <fullName evidence="3">Jg4296 protein</fullName>
    </submittedName>
</protein>
<feature type="region of interest" description="Disordered" evidence="1">
    <location>
        <begin position="75"/>
        <end position="101"/>
    </location>
</feature>
<gene>
    <name evidence="3" type="primary">jg4296</name>
    <name evidence="3" type="ORF">PAEG_LOCUS14796</name>
</gene>
<feature type="signal peptide" evidence="2">
    <location>
        <begin position="1"/>
        <end position="19"/>
    </location>
</feature>
<keyword evidence="4" id="KW-1185">Reference proteome</keyword>
<dbReference type="Proteomes" id="UP000838756">
    <property type="component" value="Unassembled WGS sequence"/>
</dbReference>
<evidence type="ECO:0000256" key="2">
    <source>
        <dbReference type="SAM" id="SignalP"/>
    </source>
</evidence>
<reference evidence="3" key="1">
    <citation type="submission" date="2022-03" db="EMBL/GenBank/DDBJ databases">
        <authorList>
            <person name="Lindestad O."/>
        </authorList>
    </citation>
    <scope>NUCLEOTIDE SEQUENCE</scope>
</reference>
<dbReference type="OrthoDB" id="6932416at2759"/>
<keyword evidence="2" id="KW-0732">Signal</keyword>
<evidence type="ECO:0000313" key="4">
    <source>
        <dbReference type="Proteomes" id="UP000838756"/>
    </source>
</evidence>
<organism evidence="3 4">
    <name type="scientific">Pararge aegeria aegeria</name>
    <dbReference type="NCBI Taxonomy" id="348720"/>
    <lineage>
        <taxon>Eukaryota</taxon>
        <taxon>Metazoa</taxon>
        <taxon>Ecdysozoa</taxon>
        <taxon>Arthropoda</taxon>
        <taxon>Hexapoda</taxon>
        <taxon>Insecta</taxon>
        <taxon>Pterygota</taxon>
        <taxon>Neoptera</taxon>
        <taxon>Endopterygota</taxon>
        <taxon>Lepidoptera</taxon>
        <taxon>Glossata</taxon>
        <taxon>Ditrysia</taxon>
        <taxon>Papilionoidea</taxon>
        <taxon>Nymphalidae</taxon>
        <taxon>Satyrinae</taxon>
        <taxon>Satyrini</taxon>
        <taxon>Parargina</taxon>
        <taxon>Pararge</taxon>
    </lineage>
</organism>
<evidence type="ECO:0000313" key="3">
    <source>
        <dbReference type="EMBL" id="CAH2237522.1"/>
    </source>
</evidence>
<evidence type="ECO:0000256" key="1">
    <source>
        <dbReference type="SAM" id="MobiDB-lite"/>
    </source>
</evidence>
<comment type="caution">
    <text evidence="3">The sequence shown here is derived from an EMBL/GenBank/DDBJ whole genome shotgun (WGS) entry which is preliminary data.</text>
</comment>
<sequence>MTYLLLLFMLNCFCSKFYCSNNDTRGSIEANYDKINKFQTLVDSKRTDILDLFKNGVQNEIYSDKIVFNLKRPDNEISDNPVSSEEDRKNFKKVKRDASDSQDTHMMIGTFQAIMRPMSAGNLGVVEKSKNSTT</sequence>
<accession>A0A8S4RLE6</accession>